<sequence>MPPKVALPHSRMLASMQKVLHDQELLERLKEEGRRSKFYDPCGPAVRKRREVAQKNFEYLITQAEGLDNPADVWATDKLLEYCKLYISYLPLLIKGRSGSLPTVSSLWHFKDAIYWHAVRRTPDFGRIYHQWHRELHAHIHMVAHNNSLNTAKRLKFELTDCELTLFWEELDKKAQKPGFLNWYQHYVAWILAYITGSRPGSFTVAPGYSKGSKVGYDGVRPEDETLRWRDIHFRRFEGGIGATVTFHFLKGQRNPYTRNMLYGSRDFTFIPTTGNRNHLDLASLLLGLAYLRGLFVDPWDMIWHDDHVYLRKNPDVDEQAVFVAVDVQGRRLLLDTPMKENALNPKLGDMCIDVGLFQRNTMYSLRRAAISETKRRVGSESARELANHRPDGSSLYAYAHRGFADVDITAFRLQEQGLTTEEVAALFRQAVISRFGDGDTAAGLKETLEARVEEATMSDEAWRKLDEAVENVVRCIRDTLPLDARGWGMNTGTLKAVLIENSENELLEQLNRAVYERKKGRREIRRRLRRSILESIKQEQHSQLRVSGSKANATYGKGAPPKSIHENHQAAQNNLQAAQAQILENVAQLARDADREEAEDEDGREAQNDGDDSDLLEEDELLAGSRLEPEEWEELPEQVEMELDRDDGMAREGTPAERQRALVAGLMNKVALSKAASQTSNLTCFLCQIDLTRTVEEKTRTYTMWKLDAHLKGNTHTRLAQLQRALKAQPGTSVECFVCNKKFHRRKVIPHLQRAHPEELNSAYNDDD</sequence>
<protein>
    <submittedName>
        <fullName evidence="2">Uncharacterized protein</fullName>
    </submittedName>
</protein>
<dbReference type="InterPro" id="IPR021842">
    <property type="entry name" value="DUF3435"/>
</dbReference>
<dbReference type="PANTHER" id="PTHR37535">
    <property type="entry name" value="FLUG DOMAIN PROTEIN"/>
    <property type="match status" value="1"/>
</dbReference>
<feature type="compositionally biased region" description="Acidic residues" evidence="1">
    <location>
        <begin position="596"/>
        <end position="617"/>
    </location>
</feature>
<dbReference type="GeneID" id="54555137"/>
<dbReference type="Proteomes" id="UP000800097">
    <property type="component" value="Unassembled WGS sequence"/>
</dbReference>
<accession>A0A6A6JTQ5</accession>
<evidence type="ECO:0000256" key="1">
    <source>
        <dbReference type="SAM" id="MobiDB-lite"/>
    </source>
</evidence>
<evidence type="ECO:0000313" key="3">
    <source>
        <dbReference type="Proteomes" id="UP000800097"/>
    </source>
</evidence>
<feature type="region of interest" description="Disordered" evidence="1">
    <location>
        <begin position="540"/>
        <end position="566"/>
    </location>
</feature>
<dbReference type="PANTHER" id="PTHR37535:SF3">
    <property type="entry name" value="FLUG DOMAIN-CONTAINING PROTEIN"/>
    <property type="match status" value="1"/>
</dbReference>
<dbReference type="RefSeq" id="XP_033657491.1">
    <property type="nucleotide sequence ID" value="XM_033801962.1"/>
</dbReference>
<dbReference type="EMBL" id="ML986485">
    <property type="protein sequence ID" value="KAF2279952.1"/>
    <property type="molecule type" value="Genomic_DNA"/>
</dbReference>
<organism evidence="2 3">
    <name type="scientific">Westerdykella ornata</name>
    <dbReference type="NCBI Taxonomy" id="318751"/>
    <lineage>
        <taxon>Eukaryota</taxon>
        <taxon>Fungi</taxon>
        <taxon>Dikarya</taxon>
        <taxon>Ascomycota</taxon>
        <taxon>Pezizomycotina</taxon>
        <taxon>Dothideomycetes</taxon>
        <taxon>Pleosporomycetidae</taxon>
        <taxon>Pleosporales</taxon>
        <taxon>Sporormiaceae</taxon>
        <taxon>Westerdykella</taxon>
    </lineage>
</organism>
<dbReference type="Pfam" id="PF11917">
    <property type="entry name" value="DUF3435"/>
    <property type="match status" value="1"/>
</dbReference>
<dbReference type="OrthoDB" id="3799483at2759"/>
<name>A0A6A6JTQ5_WESOR</name>
<keyword evidence="3" id="KW-1185">Reference proteome</keyword>
<evidence type="ECO:0000313" key="2">
    <source>
        <dbReference type="EMBL" id="KAF2279952.1"/>
    </source>
</evidence>
<feature type="compositionally biased region" description="Polar residues" evidence="1">
    <location>
        <begin position="544"/>
        <end position="553"/>
    </location>
</feature>
<proteinExistence type="predicted"/>
<gene>
    <name evidence="2" type="ORF">EI97DRAFT_477460</name>
</gene>
<feature type="region of interest" description="Disordered" evidence="1">
    <location>
        <begin position="591"/>
        <end position="617"/>
    </location>
</feature>
<reference evidence="2" key="1">
    <citation type="journal article" date="2020" name="Stud. Mycol.">
        <title>101 Dothideomycetes genomes: a test case for predicting lifestyles and emergence of pathogens.</title>
        <authorList>
            <person name="Haridas S."/>
            <person name="Albert R."/>
            <person name="Binder M."/>
            <person name="Bloem J."/>
            <person name="Labutti K."/>
            <person name="Salamov A."/>
            <person name="Andreopoulos B."/>
            <person name="Baker S."/>
            <person name="Barry K."/>
            <person name="Bills G."/>
            <person name="Bluhm B."/>
            <person name="Cannon C."/>
            <person name="Castanera R."/>
            <person name="Culley D."/>
            <person name="Daum C."/>
            <person name="Ezra D."/>
            <person name="Gonzalez J."/>
            <person name="Henrissat B."/>
            <person name="Kuo A."/>
            <person name="Liang C."/>
            <person name="Lipzen A."/>
            <person name="Lutzoni F."/>
            <person name="Magnuson J."/>
            <person name="Mondo S."/>
            <person name="Nolan M."/>
            <person name="Ohm R."/>
            <person name="Pangilinan J."/>
            <person name="Park H.-J."/>
            <person name="Ramirez L."/>
            <person name="Alfaro M."/>
            <person name="Sun H."/>
            <person name="Tritt A."/>
            <person name="Yoshinaga Y."/>
            <person name="Zwiers L.-H."/>
            <person name="Turgeon B."/>
            <person name="Goodwin S."/>
            <person name="Spatafora J."/>
            <person name="Crous P."/>
            <person name="Grigoriev I."/>
        </authorList>
    </citation>
    <scope>NUCLEOTIDE SEQUENCE</scope>
    <source>
        <strain evidence="2">CBS 379.55</strain>
    </source>
</reference>
<dbReference type="AlphaFoldDB" id="A0A6A6JTQ5"/>